<evidence type="ECO:0000256" key="3">
    <source>
        <dbReference type="ARBA" id="ARBA00022723"/>
    </source>
</evidence>
<gene>
    <name evidence="8" type="primary">aiiA</name>
    <name evidence="8" type="ORF">BG846_05454</name>
    <name evidence="7" type="ORF">K701_24735</name>
</gene>
<dbReference type="GO" id="GO:0102007">
    <property type="term" value="F:acyl-L-homoserine-lactone lactonohydrolase activity"/>
    <property type="evidence" value="ECO:0007669"/>
    <property type="project" value="UniProtKB-EC"/>
</dbReference>
<keyword evidence="4 8" id="KW-0378">Hydrolase</keyword>
<dbReference type="InterPro" id="IPR036866">
    <property type="entry name" value="RibonucZ/Hydroxyglut_hydro"/>
</dbReference>
<evidence type="ECO:0000256" key="4">
    <source>
        <dbReference type="ARBA" id="ARBA00022801"/>
    </source>
</evidence>
<dbReference type="Pfam" id="PF00753">
    <property type="entry name" value="Lactamase_B"/>
    <property type="match status" value="1"/>
</dbReference>
<keyword evidence="5" id="KW-0862">Zinc</keyword>
<dbReference type="SUPFAM" id="SSF56281">
    <property type="entry name" value="Metallo-hydrolase/oxidoreductase"/>
    <property type="match status" value="1"/>
</dbReference>
<comment type="similarity">
    <text evidence="2">Belongs to the metallo-beta-lactamase superfamily.</text>
</comment>
<evidence type="ECO:0000313" key="7">
    <source>
        <dbReference type="EMBL" id="KAF0647163.1"/>
    </source>
</evidence>
<evidence type="ECO:0000313" key="8">
    <source>
        <dbReference type="EMBL" id="OSY48943.1"/>
    </source>
</evidence>
<evidence type="ECO:0000313" key="10">
    <source>
        <dbReference type="Proteomes" id="UP000731519"/>
    </source>
</evidence>
<dbReference type="InterPro" id="IPR001279">
    <property type="entry name" value="Metallo-B-lactamas"/>
</dbReference>
<dbReference type="EMBL" id="MIFZ01000340">
    <property type="protein sequence ID" value="OSY48943.1"/>
    <property type="molecule type" value="Genomic_DNA"/>
</dbReference>
<keyword evidence="3" id="KW-0479">Metal-binding</keyword>
<organism evidence="8 9">
    <name type="scientific">Streptomyces fradiae ATCC 10745 = DSM 40063</name>
    <dbReference type="NCBI Taxonomy" id="1319510"/>
    <lineage>
        <taxon>Bacteria</taxon>
        <taxon>Bacillati</taxon>
        <taxon>Actinomycetota</taxon>
        <taxon>Actinomycetes</taxon>
        <taxon>Kitasatosporales</taxon>
        <taxon>Streptomycetaceae</taxon>
        <taxon>Streptomyces</taxon>
    </lineage>
</organism>
<dbReference type="AlphaFoldDB" id="A0A1Y2NN76"/>
<reference evidence="7 10" key="1">
    <citation type="submission" date="2013-05" db="EMBL/GenBank/DDBJ databases">
        <title>Genome Sequence of Streptomyces fradiae.</title>
        <authorList>
            <person name="Kirby R."/>
        </authorList>
    </citation>
    <scope>NUCLEOTIDE SEQUENCE [LARGE SCALE GENOMIC DNA]</scope>
    <source>
        <strain evidence="7 10">ATCC 10745</strain>
    </source>
</reference>
<evidence type="ECO:0000313" key="9">
    <source>
        <dbReference type="Proteomes" id="UP000194318"/>
    </source>
</evidence>
<dbReference type="Gene3D" id="3.60.15.10">
    <property type="entry name" value="Ribonuclease Z/Hydroxyacylglutathione hydrolase-like"/>
    <property type="match status" value="1"/>
</dbReference>
<dbReference type="GeneID" id="91402217"/>
<feature type="domain" description="Metallo-beta-lactamase" evidence="6">
    <location>
        <begin position="33"/>
        <end position="231"/>
    </location>
</feature>
<dbReference type="InterPro" id="IPR051013">
    <property type="entry name" value="MBL_superfamily_lactonases"/>
</dbReference>
<dbReference type="SMART" id="SM00849">
    <property type="entry name" value="Lactamase_B"/>
    <property type="match status" value="1"/>
</dbReference>
<dbReference type="EC" id="3.1.1.81" evidence="8"/>
<comment type="cofactor">
    <cofactor evidence="1">
        <name>Zn(2+)</name>
        <dbReference type="ChEBI" id="CHEBI:29105"/>
    </cofactor>
</comment>
<evidence type="ECO:0000256" key="5">
    <source>
        <dbReference type="ARBA" id="ARBA00022833"/>
    </source>
</evidence>
<sequence>MGRGNGASVRRLDLGYFTRPADEAGTPWPRVEPVLAYLVRHEAGLLLFDTGVGSGDPAAEDHYRPRRRDLRGALAEAGVAPGDLDLVVNCHLHFDHCGGNPLLAGRPVLVQRRELAAARAGGYTIDALVDFPGARYEELDGEAEVWPGVHVLPTPGHTDGHQSLAVAGPAGVTVLAGQAFDLASGFASDEMARRAVLDDPDGAGGRLGPVPYRPWLDRLAALGAGRVVFAHDRSVWEGAMPVGGGTSGAPR</sequence>
<evidence type="ECO:0000256" key="2">
    <source>
        <dbReference type="ARBA" id="ARBA00007749"/>
    </source>
</evidence>
<dbReference type="Proteomes" id="UP000731519">
    <property type="component" value="Unassembled WGS sequence"/>
</dbReference>
<evidence type="ECO:0000256" key="1">
    <source>
        <dbReference type="ARBA" id="ARBA00001947"/>
    </source>
</evidence>
<name>A0A1Y2NN76_STRFR</name>
<protein>
    <submittedName>
        <fullName evidence="8">N-acyl homoserine lactonase</fullName>
        <ecNumber evidence="8">3.1.1.81</ecNumber>
    </submittedName>
</protein>
<dbReference type="PANTHER" id="PTHR42978">
    <property type="entry name" value="QUORUM-QUENCHING LACTONASE YTNP-RELATED-RELATED"/>
    <property type="match status" value="1"/>
</dbReference>
<accession>A0A1Y2NN76</accession>
<dbReference type="Proteomes" id="UP000194318">
    <property type="component" value="Unassembled WGS sequence"/>
</dbReference>
<dbReference type="EMBL" id="ASYR01000040">
    <property type="protein sequence ID" value="KAF0647163.1"/>
    <property type="molecule type" value="Genomic_DNA"/>
</dbReference>
<comment type="caution">
    <text evidence="8">The sequence shown here is derived from an EMBL/GenBank/DDBJ whole genome shotgun (WGS) entry which is preliminary data.</text>
</comment>
<dbReference type="GO" id="GO:0046872">
    <property type="term" value="F:metal ion binding"/>
    <property type="evidence" value="ECO:0007669"/>
    <property type="project" value="UniProtKB-KW"/>
</dbReference>
<dbReference type="CDD" id="cd07729">
    <property type="entry name" value="AHL_lactonase_MBL-fold"/>
    <property type="match status" value="1"/>
</dbReference>
<reference evidence="8 9" key="2">
    <citation type="submission" date="2016-09" db="EMBL/GenBank/DDBJ databases">
        <title>Streptomyces fradiae DSM40063, a candidate organism with high potential of specific P450 cytochromes.</title>
        <authorList>
            <person name="Grumaz C."/>
            <person name="Vainshtein Y."/>
            <person name="Kirstahler P."/>
            <person name="Sohn K."/>
        </authorList>
    </citation>
    <scope>NUCLEOTIDE SEQUENCE [LARGE SCALE GENOMIC DNA]</scope>
    <source>
        <strain evidence="8 9">DSM 40063</strain>
    </source>
</reference>
<dbReference type="PANTHER" id="PTHR42978:SF2">
    <property type="entry name" value="102 KBASES UNSTABLE REGION: FROM 1 TO 119443"/>
    <property type="match status" value="1"/>
</dbReference>
<evidence type="ECO:0000259" key="6">
    <source>
        <dbReference type="SMART" id="SM00849"/>
    </source>
</evidence>
<keyword evidence="10" id="KW-1185">Reference proteome</keyword>
<dbReference type="RefSeq" id="WP_051838977.1">
    <property type="nucleotide sequence ID" value="NZ_ASYR01000040.1"/>
</dbReference>
<proteinExistence type="inferred from homology"/>